<feature type="region of interest" description="Disordered" evidence="2">
    <location>
        <begin position="406"/>
        <end position="487"/>
    </location>
</feature>
<dbReference type="VEuPathDB" id="GiardiaDB:GL50581_2356"/>
<protein>
    <submittedName>
        <fullName evidence="4">Putative BRO1-like domain protein</fullName>
    </submittedName>
</protein>
<feature type="coiled-coil region" evidence="1">
    <location>
        <begin position="722"/>
        <end position="796"/>
    </location>
</feature>
<dbReference type="Proteomes" id="UP000018040">
    <property type="component" value="Unassembled WGS sequence"/>
</dbReference>
<name>V6TV69_GIAIN</name>
<dbReference type="VEuPathDB" id="GiardiaDB:QR46_4661"/>
<evidence type="ECO:0000313" key="5">
    <source>
        <dbReference type="Proteomes" id="UP000018040"/>
    </source>
</evidence>
<feature type="compositionally biased region" description="Basic and acidic residues" evidence="2">
    <location>
        <begin position="572"/>
        <end position="586"/>
    </location>
</feature>
<organism evidence="4 5">
    <name type="scientific">Giardia intestinalis</name>
    <name type="common">Giardia lamblia</name>
    <dbReference type="NCBI Taxonomy" id="5741"/>
    <lineage>
        <taxon>Eukaryota</taxon>
        <taxon>Metamonada</taxon>
        <taxon>Diplomonadida</taxon>
        <taxon>Hexamitidae</taxon>
        <taxon>Giardiinae</taxon>
        <taxon>Giardia</taxon>
    </lineage>
</organism>
<feature type="compositionally biased region" description="Basic and acidic residues" evidence="2">
    <location>
        <begin position="440"/>
        <end position="452"/>
    </location>
</feature>
<feature type="coiled-coil region" evidence="1">
    <location>
        <begin position="940"/>
        <end position="971"/>
    </location>
</feature>
<dbReference type="PANTHER" id="PTHR34707:SF1">
    <property type="entry name" value="VIMENTIN-TYPE INTERMEDIATE FILAMENT-ASSOCIATED COILED-COIL PROTEIN"/>
    <property type="match status" value="1"/>
</dbReference>
<reference evidence="5" key="1">
    <citation type="submission" date="2012-02" db="EMBL/GenBank/DDBJ databases">
        <title>Genome sequencing of Giardia lamblia Genotypes A2 and B isolates (DH and GS) and comparative analysis with the genomes of Genotypes A1 and E (WB and Pig).</title>
        <authorList>
            <person name="Adam R."/>
            <person name="Dahlstrom E."/>
            <person name="Martens C."/>
            <person name="Bruno D."/>
            <person name="Barbian K."/>
            <person name="Porcella S.F."/>
            <person name="Nash T."/>
        </authorList>
    </citation>
    <scope>NUCLEOTIDE SEQUENCE</scope>
    <source>
        <strain evidence="5">GS</strain>
    </source>
</reference>
<feature type="compositionally biased region" description="Low complexity" evidence="2">
    <location>
        <begin position="688"/>
        <end position="700"/>
    </location>
</feature>
<feature type="compositionally biased region" description="Low complexity" evidence="2">
    <location>
        <begin position="454"/>
        <end position="466"/>
    </location>
</feature>
<feature type="compositionally biased region" description="Low complexity" evidence="2">
    <location>
        <begin position="645"/>
        <end position="656"/>
    </location>
</feature>
<dbReference type="VEuPathDB" id="GiardiaDB:GL50803_007031"/>
<proteinExistence type="predicted"/>
<dbReference type="AlphaFoldDB" id="V6TV69"/>
<comment type="caution">
    <text evidence="4">The sequence shown here is derived from an EMBL/GenBank/DDBJ whole genome shotgun (WGS) entry which is preliminary data.</text>
</comment>
<sequence length="1014" mass="111962">MIFLIFESSTFFGGNKKMYQNPRVLALPLRVPADDNALLKAVHNMGDKRPASASLDLIQTIERYIALRTDIQNMDSLSEAYSLALPLAKQLPWASEQFKELISQHSHYWMFEEAAATGEATSFLEPLMIDSVNILYNLGVLLARQAADPDQKDNVLSLLAKAANLFEKASEVVSEIQPLADSSGCDFIDRNYLTAILHTVRGCGYESEVLRQVAAKSSPALIAQDACKAYRNFTYAAEFFNKLSEATDIYYALWYTVLFKKHYYEVVARYYISQYSTPDNALKETAEAISLLEGLKERLSALEPFPSHEDAQKSYDEIKKLVGTGGKKKPSAAAQLQDITKLGVCLSDRIDYTYDLPTVYIPSAGRVMSEYSDANALQLKVIDLEGKLAELKRLRDTHEEEIRQLKTELDDARAQPVIAQPEPEAPPPEEPSSSKAKKGSSKEDKKHEDKNSGKTSAKSSAKTSAKTSRRGSIKGGASPGMPNPDSVAAQLPVLAERMLPLAIEAVADFGPLLQARDAEIERLRSLCEELFEQSAHQTHPAVTVPTLPLEAKNSTKEPSAPSTPVSARGKASKSEQPKKGKKKGAEPSDVSVPETPADTQKPVPAAPAQSGLSDEEREALKLQLQERDNEIAKLKEQIHAISASQTSTPQHAAPTTPSAPPSARGKAPKTKADKVEKTKKGKKKGEASEASDASASATASQIDTEDAQQAPVPAKPIEILDSDEVVKVRETLEQEIAEVRARNTELESQLKEAQDTLLKTASHVVPQDSAPSADLLAQRDQEIERLRTCIANIENQAMERARSATHDDVDYEKLFKEREHEVERLRKLLISRDLEINRLKSTPGSDSLQQLQKTEIERLRGELRARDNLVDRLKQSIASQETAFTCLRNTVGEKDKEVANLRMAIKSQDQQMRSLLNTATYNTTQEGIMYLPSANPASLAQSSKTELDNVREELRDKKREVAKLRDALMNSLDSSVVDSVLRAEIEQLKNELYAREKTIVALTARINAMDPDLL</sequence>
<dbReference type="EMBL" id="AHHH01000162">
    <property type="protein sequence ID" value="ESU40910.1"/>
    <property type="molecule type" value="Genomic_DNA"/>
</dbReference>
<feature type="compositionally biased region" description="Polar residues" evidence="2">
    <location>
        <begin position="556"/>
        <end position="565"/>
    </location>
</feature>
<dbReference type="GO" id="GO:0045098">
    <property type="term" value="C:type III intermediate filament"/>
    <property type="evidence" value="ECO:0007669"/>
    <property type="project" value="TreeGrafter"/>
</dbReference>
<dbReference type="VEuPathDB" id="GiardiaDB:DHA2_152880"/>
<accession>V6TV69</accession>
<keyword evidence="1" id="KW-0175">Coiled coil</keyword>
<gene>
    <name evidence="4" type="ORF">GSB_154168</name>
</gene>
<evidence type="ECO:0000256" key="2">
    <source>
        <dbReference type="SAM" id="MobiDB-lite"/>
    </source>
</evidence>
<reference evidence="4 5" key="2">
    <citation type="journal article" date="2013" name="Genome Biol. Evol.">
        <title>Genome sequencing of Giardia lamblia genotypes A2 and B isolates (DH and GS) and comparative analysis with the genomes of genotypes A1 and E (WB and Pig).</title>
        <authorList>
            <person name="Adam R.D."/>
            <person name="Dahlstrom E.W."/>
            <person name="Martens C.A."/>
            <person name="Bruno D.P."/>
            <person name="Barbian K.D."/>
            <person name="Ricklefs S.M."/>
            <person name="Hernandez M.M."/>
            <person name="Narla N.P."/>
            <person name="Patel R.B."/>
            <person name="Porcella S.F."/>
            <person name="Nash T.E."/>
        </authorList>
    </citation>
    <scope>NUCLEOTIDE SEQUENCE [LARGE SCALE GENOMIC DNA]</scope>
    <source>
        <strain evidence="4 5">GS</strain>
    </source>
</reference>
<feature type="domain" description="BRO1" evidence="3">
    <location>
        <begin position="23"/>
        <end position="380"/>
    </location>
</feature>
<feature type="compositionally biased region" description="Basic and acidic residues" evidence="2">
    <location>
        <begin position="618"/>
        <end position="638"/>
    </location>
</feature>
<dbReference type="OrthoDB" id="10257212at2759"/>
<dbReference type="InterPro" id="IPR004328">
    <property type="entry name" value="BRO1_dom"/>
</dbReference>
<evidence type="ECO:0000256" key="1">
    <source>
        <dbReference type="SAM" id="Coils"/>
    </source>
</evidence>
<evidence type="ECO:0000313" key="4">
    <source>
        <dbReference type="EMBL" id="ESU40910.1"/>
    </source>
</evidence>
<dbReference type="PANTHER" id="PTHR34707">
    <property type="entry name" value="VIMENTIN-TYPE INTERMEDIATE FILAMENT-ASSOCIATED COILED-COIL PROTEIN"/>
    <property type="match status" value="1"/>
</dbReference>
<dbReference type="SMART" id="SM01041">
    <property type="entry name" value="BRO1"/>
    <property type="match status" value="1"/>
</dbReference>
<feature type="region of interest" description="Disordered" evidence="2">
    <location>
        <begin position="533"/>
        <end position="716"/>
    </location>
</feature>
<evidence type="ECO:0000259" key="3">
    <source>
        <dbReference type="SMART" id="SM01041"/>
    </source>
</evidence>